<keyword evidence="2 3" id="KW-0802">TPR repeat</keyword>
<dbReference type="Pfam" id="PF13424">
    <property type="entry name" value="TPR_12"/>
    <property type="match status" value="1"/>
</dbReference>
<comment type="caution">
    <text evidence="4">The sequence shown here is derived from an EMBL/GenBank/DDBJ whole genome shotgun (WGS) entry which is preliminary data.</text>
</comment>
<evidence type="ECO:0008006" key="6">
    <source>
        <dbReference type="Google" id="ProtNLM"/>
    </source>
</evidence>
<reference evidence="4 5" key="1">
    <citation type="journal article" date="2016" name="Environ. Microbiol.">
        <title>New Methyloceanibacter diversity from North Sea sediments includes methanotroph containing solely the soluble methane monooxygenase.</title>
        <authorList>
            <person name="Vekeman B."/>
            <person name="Kerckhof F.M."/>
            <person name="Cremers G."/>
            <person name="de Vos P."/>
            <person name="Vandamme P."/>
            <person name="Boon N."/>
            <person name="Op den Camp H.J."/>
            <person name="Heylen K."/>
        </authorList>
    </citation>
    <scope>NUCLEOTIDE SEQUENCE [LARGE SCALE GENOMIC DNA]</scope>
    <source>
        <strain evidence="4 5">R-67174</strain>
    </source>
</reference>
<dbReference type="SUPFAM" id="SSF48452">
    <property type="entry name" value="TPR-like"/>
    <property type="match status" value="1"/>
</dbReference>
<protein>
    <recommendedName>
        <fullName evidence="6">Tetratricopeptide repeat protein</fullName>
    </recommendedName>
</protein>
<organism evidence="4 5">
    <name type="scientific">Methyloceanibacter methanicus</name>
    <dbReference type="NCBI Taxonomy" id="1774968"/>
    <lineage>
        <taxon>Bacteria</taxon>
        <taxon>Pseudomonadati</taxon>
        <taxon>Pseudomonadota</taxon>
        <taxon>Alphaproteobacteria</taxon>
        <taxon>Hyphomicrobiales</taxon>
        <taxon>Hyphomicrobiaceae</taxon>
        <taxon>Methyloceanibacter</taxon>
    </lineage>
</organism>
<name>A0A1E3VWS2_9HYPH</name>
<accession>A0A1E3VWS2</accession>
<dbReference type="InterPro" id="IPR050498">
    <property type="entry name" value="Ycf3"/>
</dbReference>
<keyword evidence="5" id="KW-1185">Reference proteome</keyword>
<evidence type="ECO:0000313" key="5">
    <source>
        <dbReference type="Proteomes" id="UP000094501"/>
    </source>
</evidence>
<proteinExistence type="predicted"/>
<dbReference type="PANTHER" id="PTHR44858">
    <property type="entry name" value="TETRATRICOPEPTIDE REPEAT PROTEIN 6"/>
    <property type="match status" value="1"/>
</dbReference>
<dbReference type="Proteomes" id="UP000094501">
    <property type="component" value="Unassembled WGS sequence"/>
</dbReference>
<dbReference type="PROSITE" id="PS50005">
    <property type="entry name" value="TPR"/>
    <property type="match status" value="2"/>
</dbReference>
<feature type="repeat" description="TPR" evidence="3">
    <location>
        <begin position="233"/>
        <end position="266"/>
    </location>
</feature>
<dbReference type="Gene3D" id="1.25.40.10">
    <property type="entry name" value="Tetratricopeptide repeat domain"/>
    <property type="match status" value="1"/>
</dbReference>
<dbReference type="OrthoDB" id="9814069at2"/>
<dbReference type="RefSeq" id="WP_069438308.1">
    <property type="nucleotide sequence ID" value="NZ_LPWG01000014.1"/>
</dbReference>
<dbReference type="AlphaFoldDB" id="A0A1E3VWS2"/>
<dbReference type="STRING" id="1774968.AUC68_10735"/>
<dbReference type="PANTHER" id="PTHR44858:SF1">
    <property type="entry name" value="UDP-N-ACETYLGLUCOSAMINE--PEPTIDE N-ACETYLGLUCOSAMINYLTRANSFERASE SPINDLY-RELATED"/>
    <property type="match status" value="1"/>
</dbReference>
<dbReference type="EMBL" id="LPWG01000014">
    <property type="protein sequence ID" value="ODR97980.1"/>
    <property type="molecule type" value="Genomic_DNA"/>
</dbReference>
<dbReference type="SMART" id="SM00028">
    <property type="entry name" value="TPR"/>
    <property type="match status" value="2"/>
</dbReference>
<dbReference type="InterPro" id="IPR019734">
    <property type="entry name" value="TPR_rpt"/>
</dbReference>
<dbReference type="InterPro" id="IPR011990">
    <property type="entry name" value="TPR-like_helical_dom_sf"/>
</dbReference>
<sequence length="305" mass="33073">MGQFAKALSDYEAAAKLSGGTRYDKQIAYLRTVKEKAARQADRSANDCLKTSLDKAPGTKESDRKYELKLINDCAFGIVVTALGVTESAAINIFTPLPANPMGAEGRGAQWNFWTLILAPDETPKDALGGIGFSAVTLSEFEKTCGQPGGKTESENMHCMAKIFAARAEAIEDQALRKTKEKTENRNIRIGKDVALCMGAKTAPHKDAVEACTRLIEIGSDDPDETKAKELAASRYFFRGGHYGKLGEIDAAIADFTKAIALAPDHAAVSYFNRGVAHAKRGDRDEAVQDLNTACKLDKKFCRKQ</sequence>
<evidence type="ECO:0000256" key="1">
    <source>
        <dbReference type="ARBA" id="ARBA00022737"/>
    </source>
</evidence>
<keyword evidence="1" id="KW-0677">Repeat</keyword>
<feature type="repeat" description="TPR" evidence="3">
    <location>
        <begin position="268"/>
        <end position="301"/>
    </location>
</feature>
<evidence type="ECO:0000313" key="4">
    <source>
        <dbReference type="EMBL" id="ODR97980.1"/>
    </source>
</evidence>
<evidence type="ECO:0000256" key="2">
    <source>
        <dbReference type="ARBA" id="ARBA00022803"/>
    </source>
</evidence>
<evidence type="ECO:0000256" key="3">
    <source>
        <dbReference type="PROSITE-ProRule" id="PRU00339"/>
    </source>
</evidence>
<gene>
    <name evidence="4" type="ORF">AUC68_10735</name>
</gene>